<evidence type="ECO:0000256" key="1">
    <source>
        <dbReference type="ARBA" id="ARBA00004651"/>
    </source>
</evidence>
<dbReference type="Pfam" id="PF01810">
    <property type="entry name" value="LysE"/>
    <property type="match status" value="1"/>
</dbReference>
<comment type="subcellular location">
    <subcellularLocation>
        <location evidence="1">Cell membrane</location>
        <topology evidence="1">Multi-pass membrane protein</topology>
    </subcellularLocation>
</comment>
<dbReference type="GO" id="GO:0015171">
    <property type="term" value="F:amino acid transmembrane transporter activity"/>
    <property type="evidence" value="ECO:0007669"/>
    <property type="project" value="TreeGrafter"/>
</dbReference>
<evidence type="ECO:0000256" key="5">
    <source>
        <dbReference type="ARBA" id="ARBA00023136"/>
    </source>
</evidence>
<accession>A0A1X9SLF4</accession>
<dbReference type="InterPro" id="IPR001123">
    <property type="entry name" value="LeuE-type"/>
</dbReference>
<protein>
    <submittedName>
        <fullName evidence="7">Transporter, LysE family</fullName>
    </submittedName>
</protein>
<evidence type="ECO:0000256" key="3">
    <source>
        <dbReference type="ARBA" id="ARBA00022692"/>
    </source>
</evidence>
<dbReference type="GO" id="GO:0005886">
    <property type="term" value="C:plasma membrane"/>
    <property type="evidence" value="ECO:0007669"/>
    <property type="project" value="UniProtKB-SubCell"/>
</dbReference>
<feature type="transmembrane region" description="Helical" evidence="6">
    <location>
        <begin position="187"/>
        <end position="205"/>
    </location>
</feature>
<dbReference type="Proteomes" id="UP000202031">
    <property type="component" value="Chromosome"/>
</dbReference>
<evidence type="ECO:0000256" key="2">
    <source>
        <dbReference type="ARBA" id="ARBA00022475"/>
    </source>
</evidence>
<dbReference type="PANTHER" id="PTHR30086:SF20">
    <property type="entry name" value="ARGININE EXPORTER PROTEIN ARGO-RELATED"/>
    <property type="match status" value="1"/>
</dbReference>
<sequence length="210" mass="23442">MQNFIFLKGFFLSLSLIMAIGAQNAFVLRQGIAKNNVFYVCLVCFLCDFVLILAGIFGVGEVIAKNVIVNVLITVLGILFVSYYAITALISAFSTKNSVIFEIEHSNFSIKKTIILTLCITLLNQHVYLDTVFVVGASALTFDMKEKIIFALGSLSASFIWFFSLGFGAKKFSHFLSKPIINKIIDIFIAIIMFFVVFTLVKFLLKILEI</sequence>
<organism evidence="7 8">
    <name type="scientific">Campylobacter lanienae NCTC 13004</name>
    <dbReference type="NCBI Taxonomy" id="1031753"/>
    <lineage>
        <taxon>Bacteria</taxon>
        <taxon>Pseudomonadati</taxon>
        <taxon>Campylobacterota</taxon>
        <taxon>Epsilonproteobacteria</taxon>
        <taxon>Campylobacterales</taxon>
        <taxon>Campylobacteraceae</taxon>
        <taxon>Campylobacter</taxon>
    </lineage>
</organism>
<gene>
    <name evidence="7" type="ORF">CLAN_0325</name>
</gene>
<proteinExistence type="predicted"/>
<keyword evidence="3 6" id="KW-0812">Transmembrane</keyword>
<keyword evidence="2" id="KW-1003">Cell membrane</keyword>
<reference evidence="8" key="2">
    <citation type="journal article" date="2017" name="Genome Biol. Evol.">
        <title>Comparative genomic analysis identifies a Campylobacter clade deficient in selenium metabolism.</title>
        <authorList>
            <person name="Miller W.G."/>
            <person name="Yee E."/>
            <person name="Lopes B.S."/>
            <person name="Chapman M.H."/>
            <person name="Huynh S."/>
            <person name="Bono J.L."/>
            <person name="Parker C.T."/>
            <person name="Strachan N.J.C."/>
            <person name="Forbes K.J."/>
        </authorList>
    </citation>
    <scope>NUCLEOTIDE SEQUENCE [LARGE SCALE GENOMIC DNA]</scope>
    <source>
        <strain evidence="8">NCTC 13004</strain>
    </source>
</reference>
<evidence type="ECO:0000256" key="6">
    <source>
        <dbReference type="SAM" id="Phobius"/>
    </source>
</evidence>
<dbReference type="EMBL" id="CP015578">
    <property type="protein sequence ID" value="ARQ97086.1"/>
    <property type="molecule type" value="Genomic_DNA"/>
</dbReference>
<evidence type="ECO:0000313" key="7">
    <source>
        <dbReference type="EMBL" id="ARQ97086.1"/>
    </source>
</evidence>
<evidence type="ECO:0000256" key="4">
    <source>
        <dbReference type="ARBA" id="ARBA00022989"/>
    </source>
</evidence>
<feature type="transmembrane region" description="Helical" evidence="6">
    <location>
        <begin position="37"/>
        <end position="60"/>
    </location>
</feature>
<dbReference type="KEGG" id="clx:CLAN_0325"/>
<name>A0A1X9SLF4_9BACT</name>
<reference evidence="8" key="1">
    <citation type="journal article" date="2017" name="Genome Biol. Evol.">
        <title>Comparative Genomic Analysis Identifies a Campylobacter Clade Deficient in Selenium Metabolism.</title>
        <authorList>
            <person name="Miller W.G."/>
            <person name="Yee E."/>
            <person name="Lopes B.S."/>
            <person name="Chapman M.H."/>
            <person name="Huynh S."/>
            <person name="Bono J.L."/>
            <person name="Parker C.T."/>
            <person name="Strachan N.J.C."/>
            <person name="Forbes K.J."/>
        </authorList>
    </citation>
    <scope>NUCLEOTIDE SEQUENCE [LARGE SCALE GENOMIC DNA]</scope>
    <source>
        <strain evidence="8">NCTC 13004</strain>
    </source>
</reference>
<dbReference type="AlphaFoldDB" id="A0A1X9SLF4"/>
<feature type="transmembrane region" description="Helical" evidence="6">
    <location>
        <begin position="67"/>
        <end position="93"/>
    </location>
</feature>
<feature type="transmembrane region" description="Helical" evidence="6">
    <location>
        <begin position="113"/>
        <end position="136"/>
    </location>
</feature>
<feature type="transmembrane region" description="Helical" evidence="6">
    <location>
        <begin position="148"/>
        <end position="167"/>
    </location>
</feature>
<dbReference type="GeneID" id="46920799"/>
<keyword evidence="5 6" id="KW-0472">Membrane</keyword>
<dbReference type="RefSeq" id="WP_100590434.1">
    <property type="nucleotide sequence ID" value="NZ_CP015578.1"/>
</dbReference>
<keyword evidence="4 6" id="KW-1133">Transmembrane helix</keyword>
<evidence type="ECO:0000313" key="8">
    <source>
        <dbReference type="Proteomes" id="UP000202031"/>
    </source>
</evidence>
<dbReference type="PANTHER" id="PTHR30086">
    <property type="entry name" value="ARGININE EXPORTER PROTEIN ARGO"/>
    <property type="match status" value="1"/>
</dbReference>